<dbReference type="AlphaFoldDB" id="A0A1B0CI47"/>
<dbReference type="FunFam" id="1.25.40.120:FF:000001">
    <property type="entry name" value="Geranylgeranyl transferase type-2 subunit alpha"/>
    <property type="match status" value="1"/>
</dbReference>
<reference evidence="7" key="1">
    <citation type="submission" date="2020-05" db="UniProtKB">
        <authorList>
            <consortium name="EnsemblMetazoa"/>
        </authorList>
    </citation>
    <scope>IDENTIFICATION</scope>
    <source>
        <strain evidence="7">Jacobina</strain>
    </source>
</reference>
<dbReference type="PROSITE" id="PS51147">
    <property type="entry name" value="PFTA"/>
    <property type="match status" value="5"/>
</dbReference>
<dbReference type="EnsemblMetazoa" id="LLOJ004109-RA">
    <property type="protein sequence ID" value="LLOJ004109-PA"/>
    <property type="gene ID" value="LLOJ004109"/>
</dbReference>
<dbReference type="InterPro" id="IPR002088">
    <property type="entry name" value="Prenyl_trans_a"/>
</dbReference>
<keyword evidence="8" id="KW-1185">Reference proteome</keyword>
<evidence type="ECO:0000256" key="6">
    <source>
        <dbReference type="RuleBase" id="RU367120"/>
    </source>
</evidence>
<dbReference type="GO" id="GO:0005968">
    <property type="term" value="C:Rab-protein geranylgeranyltransferase complex"/>
    <property type="evidence" value="ECO:0007669"/>
    <property type="project" value="TreeGrafter"/>
</dbReference>
<sequence length="514" mass="59584">MHGRLKVRTTEEEAARKKLEQDEKLKLYQAAMKEIRAKRDAKEFDRDLLDLTRKLLSSNPDIYTLWNIRRECFQELRKTLTEEELRDLHTGDLHFTEQCLQVNPKSYGAWHHRSWILETRPDPDWKREVDLCTRYLKLDERNFHCWDYRRYVAEKAGVQPESELEFCTQKIQTNFSNYSSWHYRSKLLPILFPHESDPQRAINEEKLQSELELVLTAAFTDPKDSSAWFYQRWLLGYSELPLDLAAFRYSGNLATVAFTKPVNLHKCQLTGSLDVLEGAGGWRSASGAAYDTTWTKLGESTVKNGTFELIFSDEQQQEHRMDIKASEGGEYVGVKLPKFEHIFGKAVLSQLKEQLESCSQLLEFEPDSKWTLLTAALLMRAIDRKAYHTRALEYMRKLQEVDSLRRGYYQDLGSKWAVEQVLEQWIEAGDFNAALDLSSLQITSLAYEQFMSIAKEVNLAGNQLGDRSLAKLVVLRNCQMLNLQQNPISRDSVEALREKLGGQIEILADFSNNN</sequence>
<organism evidence="7 8">
    <name type="scientific">Lutzomyia longipalpis</name>
    <name type="common">Sand fly</name>
    <dbReference type="NCBI Taxonomy" id="7200"/>
    <lineage>
        <taxon>Eukaryota</taxon>
        <taxon>Metazoa</taxon>
        <taxon>Ecdysozoa</taxon>
        <taxon>Arthropoda</taxon>
        <taxon>Hexapoda</taxon>
        <taxon>Insecta</taxon>
        <taxon>Pterygota</taxon>
        <taxon>Neoptera</taxon>
        <taxon>Endopterygota</taxon>
        <taxon>Diptera</taxon>
        <taxon>Nematocera</taxon>
        <taxon>Psychodoidea</taxon>
        <taxon>Psychodidae</taxon>
        <taxon>Lutzomyia</taxon>
        <taxon>Lutzomyia</taxon>
    </lineage>
</organism>
<accession>A0A1B0CI47</accession>
<evidence type="ECO:0000256" key="3">
    <source>
        <dbReference type="ARBA" id="ARBA00022679"/>
    </source>
</evidence>
<dbReference type="EMBL" id="AJWK01013036">
    <property type="status" value="NOT_ANNOTATED_CDS"/>
    <property type="molecule type" value="Genomic_DNA"/>
</dbReference>
<keyword evidence="2 6" id="KW-0637">Prenyltransferase</keyword>
<dbReference type="Gene3D" id="2.60.40.1130">
    <property type="entry name" value="Rab geranylgeranyltransferase alpha-subunit, insert domain"/>
    <property type="match status" value="1"/>
</dbReference>
<dbReference type="EC" id="2.5.1.60" evidence="6"/>
<keyword evidence="4" id="KW-0677">Repeat</keyword>
<dbReference type="GO" id="GO:0004663">
    <property type="term" value="F:Rab geranylgeranyltransferase activity"/>
    <property type="evidence" value="ECO:0007669"/>
    <property type="project" value="UniProtKB-UniRule"/>
</dbReference>
<name>A0A1B0CI47_LUTLO</name>
<dbReference type="SUPFAM" id="SSF48439">
    <property type="entry name" value="Protein prenylyltransferase"/>
    <property type="match status" value="1"/>
</dbReference>
<comment type="similarity">
    <text evidence="1 6">Belongs to the protein prenyltransferase subunit alpha family.</text>
</comment>
<protein>
    <recommendedName>
        <fullName evidence="6">Geranylgeranyl transferase type-2 subunit alpha</fullName>
        <ecNumber evidence="6">2.5.1.60</ecNumber>
    </recommendedName>
    <alternativeName>
        <fullName evidence="6">Geranylgeranyl transferase type II subunit alpha</fullName>
    </alternativeName>
</protein>
<comment type="function">
    <text evidence="6">Catalyzes the transfer of a geranyl-geranyl moiety from geranyl-geranyl pyrophosphate to cysteines occuring in specific C-terminal amino acid sequences.</text>
</comment>
<dbReference type="GO" id="GO:0097354">
    <property type="term" value="P:prenylation"/>
    <property type="evidence" value="ECO:0007669"/>
    <property type="project" value="UniProtKB-UniRule"/>
</dbReference>
<evidence type="ECO:0000313" key="7">
    <source>
        <dbReference type="EnsemblMetazoa" id="LLOJ004109-PA"/>
    </source>
</evidence>
<evidence type="ECO:0000256" key="4">
    <source>
        <dbReference type="ARBA" id="ARBA00022737"/>
    </source>
</evidence>
<evidence type="ECO:0000256" key="5">
    <source>
        <dbReference type="ARBA" id="ARBA00047658"/>
    </source>
</evidence>
<keyword evidence="3 6" id="KW-0808">Transferase</keyword>
<evidence type="ECO:0000313" key="8">
    <source>
        <dbReference type="Proteomes" id="UP000092461"/>
    </source>
</evidence>
<dbReference type="Pfam" id="PF01239">
    <property type="entry name" value="PPTA"/>
    <property type="match status" value="5"/>
</dbReference>
<dbReference type="VEuPathDB" id="VectorBase:LLONM1_003162"/>
<comment type="catalytic activity">
    <reaction evidence="5 6">
        <text>geranylgeranyl diphosphate + L-cysteinyl-[protein] = S-geranylgeranyl-L-cysteinyl-[protein] + diphosphate</text>
        <dbReference type="Rhea" id="RHEA:21240"/>
        <dbReference type="Rhea" id="RHEA-COMP:10131"/>
        <dbReference type="Rhea" id="RHEA-COMP:11537"/>
        <dbReference type="ChEBI" id="CHEBI:29950"/>
        <dbReference type="ChEBI" id="CHEBI:33019"/>
        <dbReference type="ChEBI" id="CHEBI:57533"/>
        <dbReference type="ChEBI" id="CHEBI:86021"/>
        <dbReference type="EC" id="2.5.1.60"/>
    </reaction>
</comment>
<proteinExistence type="inferred from homology"/>
<dbReference type="VEuPathDB" id="VectorBase:LLOJ004109"/>
<evidence type="ECO:0000256" key="2">
    <source>
        <dbReference type="ARBA" id="ARBA00022602"/>
    </source>
</evidence>
<dbReference type="PANTHER" id="PTHR11129:SF2">
    <property type="entry name" value="GERANYLGERANYL TRANSFERASE TYPE-2 SUBUNIT ALPHA"/>
    <property type="match status" value="1"/>
</dbReference>
<dbReference type="SUPFAM" id="SSF52047">
    <property type="entry name" value="RNI-like"/>
    <property type="match status" value="1"/>
</dbReference>
<evidence type="ECO:0000256" key="1">
    <source>
        <dbReference type="ARBA" id="ARBA00006734"/>
    </source>
</evidence>
<dbReference type="PANTHER" id="PTHR11129">
    <property type="entry name" value="PROTEIN FARNESYLTRANSFERASE ALPHA SUBUNIT/RAB GERANYLGERANYL TRANSFERASE ALPHA SUBUNIT"/>
    <property type="match status" value="1"/>
</dbReference>
<dbReference type="Gene3D" id="1.25.40.120">
    <property type="entry name" value="Protein prenylyltransferase"/>
    <property type="match status" value="1"/>
</dbReference>
<dbReference type="Proteomes" id="UP000092461">
    <property type="component" value="Unassembled WGS sequence"/>
</dbReference>